<evidence type="ECO:0000313" key="1">
    <source>
        <dbReference type="EMBL" id="HEC73014.1"/>
    </source>
</evidence>
<dbReference type="EMBL" id="DRHY01000035">
    <property type="protein sequence ID" value="HEC73014.1"/>
    <property type="molecule type" value="Genomic_DNA"/>
</dbReference>
<dbReference type="AlphaFoldDB" id="A0A7C2AMQ0"/>
<gene>
    <name evidence="1" type="ORF">ENI26_01430</name>
</gene>
<organism evidence="1">
    <name type="scientific">Methylophaga aminisulfidivorans</name>
    <dbReference type="NCBI Taxonomy" id="230105"/>
    <lineage>
        <taxon>Bacteria</taxon>
        <taxon>Pseudomonadati</taxon>
        <taxon>Pseudomonadota</taxon>
        <taxon>Gammaproteobacteria</taxon>
        <taxon>Thiotrichales</taxon>
        <taxon>Piscirickettsiaceae</taxon>
        <taxon>Methylophaga</taxon>
    </lineage>
</organism>
<comment type="caution">
    <text evidence="1">The sequence shown here is derived from an EMBL/GenBank/DDBJ whole genome shotgun (WGS) entry which is preliminary data.</text>
</comment>
<proteinExistence type="predicted"/>
<dbReference type="Proteomes" id="UP000886384">
    <property type="component" value="Unassembled WGS sequence"/>
</dbReference>
<protein>
    <submittedName>
        <fullName evidence="1">Uncharacterized protein</fullName>
    </submittedName>
</protein>
<accession>A0A7C2AMQ0</accession>
<sequence>MALITDELSVWDISHRWISYDPEGFRFRYPLGVKDNFKLLFEAILHGELFCQTLILAKRPDDSKADPKYYIRTHIDEIYDCIHGSAFNKKLLKWALISRNDFKEWCEHRSIPLPEFWFPPGWKYEFEQPEFGTRAFWATHMEPAEPGGFAIRFEIPEQLKDSKWTGGYSDDALELDSSSLRKNQLAKLCAQQLAIQIWKESPEKTISEMCRDDLIQKYSGAANYQSALPKWLSEIAPVNIKGKRGRPRKKSDESLD</sequence>
<reference evidence="1" key="1">
    <citation type="journal article" date="2020" name="mSystems">
        <title>Genome- and Community-Level Interaction Insights into Carbon Utilization and Element Cycling Functions of Hydrothermarchaeota in Hydrothermal Sediment.</title>
        <authorList>
            <person name="Zhou Z."/>
            <person name="Liu Y."/>
            <person name="Xu W."/>
            <person name="Pan J."/>
            <person name="Luo Z.H."/>
            <person name="Li M."/>
        </authorList>
    </citation>
    <scope>NUCLEOTIDE SEQUENCE [LARGE SCALE GENOMIC DNA]</scope>
    <source>
        <strain evidence="1">HyVt-380</strain>
    </source>
</reference>
<name>A0A7C2AMQ0_9GAMM</name>